<feature type="compositionally biased region" description="Low complexity" evidence="2">
    <location>
        <begin position="121"/>
        <end position="131"/>
    </location>
</feature>
<evidence type="ECO:0000256" key="3">
    <source>
        <dbReference type="SAM" id="Phobius"/>
    </source>
</evidence>
<dbReference type="EMBL" id="LRQG01000002">
    <property type="protein sequence ID" value="KXA45152.1"/>
    <property type="molecule type" value="Genomic_DNA"/>
</dbReference>
<keyword evidence="1" id="KW-0175">Coiled coil</keyword>
<accession>A0A133QQI3</accession>
<feature type="coiled-coil region" evidence="1">
    <location>
        <begin position="57"/>
        <end position="84"/>
    </location>
</feature>
<comment type="caution">
    <text evidence="4">The sequence shown here is derived from an EMBL/GenBank/DDBJ whole genome shotgun (WGS) entry which is preliminary data.</text>
</comment>
<sequence length="188" mass="20665">MFIFAEIDIRETLMFRKGKESIMAGNGKKHGFTHTLTFKVLCSFVVLFVLGLIYNFIVAENSDISEEEKEVEEQRKAAQDTLDIVGNYLWPDMKPRTEDLLSDEEKAKTEADKKSNEAAQKKAAQGEQGSQDINMPKVNLPPVPTPAADPVPGVAPLATPKATKPGVSIPSGPTIEKLEAPKVEKIEQ</sequence>
<reference evidence="5" key="1">
    <citation type="submission" date="2016-01" db="EMBL/GenBank/DDBJ databases">
        <authorList>
            <person name="Mitreva M."/>
            <person name="Pepin K.H."/>
            <person name="Mihindukulasuriya K.A."/>
            <person name="Fulton R."/>
            <person name="Fronick C."/>
            <person name="O'Laughlin M."/>
            <person name="Miner T."/>
            <person name="Herter B."/>
            <person name="Rosa B.A."/>
            <person name="Cordes M."/>
            <person name="Tomlinson C."/>
            <person name="Wollam A."/>
            <person name="Palsikar V.B."/>
            <person name="Mardis E.R."/>
            <person name="Wilson R.K."/>
        </authorList>
    </citation>
    <scope>NUCLEOTIDE SEQUENCE [LARGE SCALE GENOMIC DNA]</scope>
    <source>
        <strain evidence="5">MJR7716</strain>
    </source>
</reference>
<dbReference type="STRING" id="28128.HMPREF3226_00119"/>
<keyword evidence="3" id="KW-0472">Membrane</keyword>
<feature type="region of interest" description="Disordered" evidence="2">
    <location>
        <begin position="96"/>
        <end position="188"/>
    </location>
</feature>
<name>A0A133QQI3_9BACT</name>
<evidence type="ECO:0000256" key="1">
    <source>
        <dbReference type="SAM" id="Coils"/>
    </source>
</evidence>
<evidence type="ECO:0000313" key="5">
    <source>
        <dbReference type="Proteomes" id="UP000070533"/>
    </source>
</evidence>
<keyword evidence="3" id="KW-1133">Transmembrane helix</keyword>
<keyword evidence="5" id="KW-1185">Reference proteome</keyword>
<feature type="compositionally biased region" description="Basic and acidic residues" evidence="2">
    <location>
        <begin position="176"/>
        <end position="188"/>
    </location>
</feature>
<dbReference type="AlphaFoldDB" id="A0A133QQI3"/>
<organism evidence="4 5">
    <name type="scientific">Prevotella corporis</name>
    <dbReference type="NCBI Taxonomy" id="28128"/>
    <lineage>
        <taxon>Bacteria</taxon>
        <taxon>Pseudomonadati</taxon>
        <taxon>Bacteroidota</taxon>
        <taxon>Bacteroidia</taxon>
        <taxon>Bacteroidales</taxon>
        <taxon>Prevotellaceae</taxon>
        <taxon>Prevotella</taxon>
    </lineage>
</organism>
<feature type="compositionally biased region" description="Pro residues" evidence="2">
    <location>
        <begin position="139"/>
        <end position="149"/>
    </location>
</feature>
<protein>
    <submittedName>
        <fullName evidence="4">Uncharacterized protein</fullName>
    </submittedName>
</protein>
<proteinExistence type="predicted"/>
<keyword evidence="3" id="KW-0812">Transmembrane</keyword>
<dbReference type="Proteomes" id="UP000070533">
    <property type="component" value="Unassembled WGS sequence"/>
</dbReference>
<gene>
    <name evidence="4" type="ORF">HMPREF3226_00119</name>
</gene>
<feature type="transmembrane region" description="Helical" evidence="3">
    <location>
        <begin position="36"/>
        <end position="57"/>
    </location>
</feature>
<dbReference type="PATRIC" id="fig|28128.5.peg.118"/>
<evidence type="ECO:0000256" key="2">
    <source>
        <dbReference type="SAM" id="MobiDB-lite"/>
    </source>
</evidence>
<feature type="compositionally biased region" description="Basic and acidic residues" evidence="2">
    <location>
        <begin position="96"/>
        <end position="120"/>
    </location>
</feature>
<evidence type="ECO:0000313" key="4">
    <source>
        <dbReference type="EMBL" id="KXA45152.1"/>
    </source>
</evidence>